<dbReference type="SMR" id="A0A0H3A6L3"/>
<feature type="domain" description="OmpA-like" evidence="9">
    <location>
        <begin position="114"/>
        <end position="235"/>
    </location>
</feature>
<dbReference type="SUPFAM" id="SSF103088">
    <property type="entry name" value="OmpA-like"/>
    <property type="match status" value="1"/>
</dbReference>
<evidence type="ECO:0000256" key="2">
    <source>
        <dbReference type="ARBA" id="ARBA00008914"/>
    </source>
</evidence>
<keyword evidence="6 7" id="KW-0472">Membrane</keyword>
<dbReference type="AlphaFoldDB" id="A0A0H3A6L3"/>
<dbReference type="KEGG" id="dvl:Dvul_0641"/>
<sequence>MGGGKGGGSWKVAYADFVTAMMAFFLLMWILNMTSKETKEGLAGYFSSDAAKMQSNNVSPVANNPFVQSTDKLDTRDFKITEVERSHYAIAQKLRQMLMADATPQSASGISADDVGVQLRVNSDIMYAPGSAELAPEGAKVLDDVIRILKEYNLYLVVRGHTDSGEPRNSIYPSNWELSGARAAAAVRYIITHGEIKPTRLRSIAYADTRPLEPNTSPDSRAKNRRVEFYFHRPEVMSYSVVY</sequence>
<dbReference type="PROSITE" id="PS51123">
    <property type="entry name" value="OMPA_2"/>
    <property type="match status" value="1"/>
</dbReference>
<evidence type="ECO:0000313" key="11">
    <source>
        <dbReference type="Proteomes" id="UP000009173"/>
    </source>
</evidence>
<evidence type="ECO:0000256" key="5">
    <source>
        <dbReference type="ARBA" id="ARBA00022989"/>
    </source>
</evidence>
<dbReference type="PANTHER" id="PTHR30329:SF21">
    <property type="entry name" value="LIPOPROTEIN YIAD-RELATED"/>
    <property type="match status" value="1"/>
</dbReference>
<evidence type="ECO:0000256" key="8">
    <source>
        <dbReference type="SAM" id="Phobius"/>
    </source>
</evidence>
<dbReference type="InterPro" id="IPR025713">
    <property type="entry name" value="MotB-like_N_dom"/>
</dbReference>
<dbReference type="GO" id="GO:0005886">
    <property type="term" value="C:plasma membrane"/>
    <property type="evidence" value="ECO:0007669"/>
    <property type="project" value="UniProtKB-SubCell"/>
</dbReference>
<dbReference type="InterPro" id="IPR036737">
    <property type="entry name" value="OmpA-like_sf"/>
</dbReference>
<protein>
    <submittedName>
        <fullName evidence="10">OmpA/MotB domain protein</fullName>
    </submittedName>
</protein>
<dbReference type="Gene3D" id="3.30.1330.60">
    <property type="entry name" value="OmpA-like domain"/>
    <property type="match status" value="1"/>
</dbReference>
<organism evidence="10 11">
    <name type="scientific">Nitratidesulfovibrio vulgaris (strain DP4)</name>
    <name type="common">Desulfovibrio vulgaris</name>
    <dbReference type="NCBI Taxonomy" id="391774"/>
    <lineage>
        <taxon>Bacteria</taxon>
        <taxon>Pseudomonadati</taxon>
        <taxon>Thermodesulfobacteriota</taxon>
        <taxon>Desulfovibrionia</taxon>
        <taxon>Desulfovibrionales</taxon>
        <taxon>Desulfovibrionaceae</taxon>
        <taxon>Nitratidesulfovibrio</taxon>
    </lineage>
</organism>
<evidence type="ECO:0000256" key="1">
    <source>
        <dbReference type="ARBA" id="ARBA00004162"/>
    </source>
</evidence>
<evidence type="ECO:0000313" key="10">
    <source>
        <dbReference type="EMBL" id="ABM27664.1"/>
    </source>
</evidence>
<dbReference type="RefSeq" id="WP_010939878.1">
    <property type="nucleotide sequence ID" value="NC_008751.1"/>
</dbReference>
<dbReference type="Pfam" id="PF00691">
    <property type="entry name" value="OmpA"/>
    <property type="match status" value="1"/>
</dbReference>
<keyword evidence="4 8" id="KW-0812">Transmembrane</keyword>
<dbReference type="HOGENOM" id="CLU_016890_0_1_7"/>
<dbReference type="Pfam" id="PF13677">
    <property type="entry name" value="MotB_plug"/>
    <property type="match status" value="1"/>
</dbReference>
<evidence type="ECO:0000256" key="4">
    <source>
        <dbReference type="ARBA" id="ARBA00022692"/>
    </source>
</evidence>
<comment type="subcellular location">
    <subcellularLocation>
        <location evidence="1">Cell membrane</location>
        <topology evidence="1">Single-pass membrane protein</topology>
    </subcellularLocation>
</comment>
<name>A0A0H3A6L3_NITV4</name>
<comment type="similarity">
    <text evidence="2">Belongs to the MotB family.</text>
</comment>
<dbReference type="Proteomes" id="UP000009173">
    <property type="component" value="Chromosome"/>
</dbReference>
<evidence type="ECO:0000259" key="9">
    <source>
        <dbReference type="PROSITE" id="PS51123"/>
    </source>
</evidence>
<keyword evidence="5 8" id="KW-1133">Transmembrane helix</keyword>
<feature type="transmembrane region" description="Helical" evidence="8">
    <location>
        <begin position="12"/>
        <end position="31"/>
    </location>
</feature>
<evidence type="ECO:0000256" key="6">
    <source>
        <dbReference type="ARBA" id="ARBA00023136"/>
    </source>
</evidence>
<gene>
    <name evidence="10" type="ordered locus">Dvul_0641</name>
</gene>
<keyword evidence="3" id="KW-1003">Cell membrane</keyword>
<proteinExistence type="inferred from homology"/>
<evidence type="ECO:0000256" key="7">
    <source>
        <dbReference type="PROSITE-ProRule" id="PRU00473"/>
    </source>
</evidence>
<evidence type="ECO:0000256" key="3">
    <source>
        <dbReference type="ARBA" id="ARBA00022475"/>
    </source>
</evidence>
<accession>A0A0H3A6L3</accession>
<dbReference type="EMBL" id="CP000527">
    <property type="protein sequence ID" value="ABM27664.1"/>
    <property type="molecule type" value="Genomic_DNA"/>
</dbReference>
<reference evidence="11" key="1">
    <citation type="journal article" date="2009" name="Environ. Microbiol.">
        <title>Contribution of mobile genetic elements to Desulfovibrio vulgaris genome plasticity.</title>
        <authorList>
            <person name="Walker C.B."/>
            <person name="Stolyar S."/>
            <person name="Chivian D."/>
            <person name="Pinel N."/>
            <person name="Gabster J.A."/>
            <person name="Dehal P.S."/>
            <person name="He Z."/>
            <person name="Yang Z.K."/>
            <person name="Yen H.C."/>
            <person name="Zhou J."/>
            <person name="Wall J.D."/>
            <person name="Hazen T.C."/>
            <person name="Arkin A.P."/>
            <person name="Stahl D.A."/>
        </authorList>
    </citation>
    <scope>NUCLEOTIDE SEQUENCE [LARGE SCALE GENOMIC DNA]</scope>
    <source>
        <strain evidence="11">DP4</strain>
    </source>
</reference>
<dbReference type="InterPro" id="IPR050330">
    <property type="entry name" value="Bact_OuterMem_StrucFunc"/>
</dbReference>
<dbReference type="CDD" id="cd07185">
    <property type="entry name" value="OmpA_C-like"/>
    <property type="match status" value="1"/>
</dbReference>
<dbReference type="PANTHER" id="PTHR30329">
    <property type="entry name" value="STATOR ELEMENT OF FLAGELLAR MOTOR COMPLEX"/>
    <property type="match status" value="1"/>
</dbReference>
<dbReference type="InterPro" id="IPR006665">
    <property type="entry name" value="OmpA-like"/>
</dbReference>